<feature type="region of interest" description="Disordered" evidence="6">
    <location>
        <begin position="249"/>
        <end position="295"/>
    </location>
</feature>
<gene>
    <name evidence="8" type="ORF">MOP44_25485</name>
</gene>
<feature type="active site" description="Nucleophile" evidence="4">
    <location>
        <position position="319"/>
    </location>
</feature>
<keyword evidence="7" id="KW-0472">Membrane</keyword>
<dbReference type="InterPro" id="IPR043147">
    <property type="entry name" value="Penicillin_amidase_A-knob"/>
</dbReference>
<dbReference type="InterPro" id="IPR029055">
    <property type="entry name" value="Ntn_hydrolases_N"/>
</dbReference>
<dbReference type="InterPro" id="IPR043146">
    <property type="entry name" value="Penicillin_amidase_N_B-knob"/>
</dbReference>
<keyword evidence="5" id="KW-0479">Metal-binding</keyword>
<organism evidence="8 9">
    <name type="scientific">Occallatibacter riparius</name>
    <dbReference type="NCBI Taxonomy" id="1002689"/>
    <lineage>
        <taxon>Bacteria</taxon>
        <taxon>Pseudomonadati</taxon>
        <taxon>Acidobacteriota</taxon>
        <taxon>Terriglobia</taxon>
        <taxon>Terriglobales</taxon>
        <taxon>Acidobacteriaceae</taxon>
        <taxon>Occallatibacter</taxon>
    </lineage>
</organism>
<name>A0A9J7BN16_9BACT</name>
<dbReference type="Gene3D" id="1.10.439.10">
    <property type="entry name" value="Penicillin Amidohydrolase, domain 1"/>
    <property type="match status" value="1"/>
</dbReference>
<dbReference type="InterPro" id="IPR023343">
    <property type="entry name" value="Penicillin_amidase_dom1"/>
</dbReference>
<dbReference type="Gene3D" id="3.60.20.10">
    <property type="entry name" value="Glutamine Phosphoribosylpyrophosphate, subunit 1, domain 1"/>
    <property type="match status" value="1"/>
</dbReference>
<dbReference type="GO" id="GO:0046872">
    <property type="term" value="F:metal ion binding"/>
    <property type="evidence" value="ECO:0007669"/>
    <property type="project" value="UniProtKB-KW"/>
</dbReference>
<evidence type="ECO:0000256" key="6">
    <source>
        <dbReference type="SAM" id="MobiDB-lite"/>
    </source>
</evidence>
<proteinExistence type="inferred from homology"/>
<dbReference type="Gene3D" id="1.10.1400.10">
    <property type="match status" value="1"/>
</dbReference>
<dbReference type="RefSeq" id="WP_260793387.1">
    <property type="nucleotide sequence ID" value="NZ_CP093313.1"/>
</dbReference>
<feature type="transmembrane region" description="Helical" evidence="7">
    <location>
        <begin position="28"/>
        <end position="51"/>
    </location>
</feature>
<dbReference type="InterPro" id="IPR014395">
    <property type="entry name" value="Pen/GL7ACA/AHL_acylase"/>
</dbReference>
<evidence type="ECO:0000256" key="7">
    <source>
        <dbReference type="SAM" id="Phobius"/>
    </source>
</evidence>
<evidence type="ECO:0000256" key="5">
    <source>
        <dbReference type="PIRSR" id="PIRSR001227-2"/>
    </source>
</evidence>
<dbReference type="Pfam" id="PF01804">
    <property type="entry name" value="Penicil_amidase"/>
    <property type="match status" value="1"/>
</dbReference>
<dbReference type="Gene3D" id="2.30.120.10">
    <property type="match status" value="1"/>
</dbReference>
<evidence type="ECO:0000256" key="2">
    <source>
        <dbReference type="ARBA" id="ARBA00022801"/>
    </source>
</evidence>
<dbReference type="AlphaFoldDB" id="A0A9J7BN16"/>
<dbReference type="KEGG" id="orp:MOP44_25485"/>
<dbReference type="InterPro" id="IPR002692">
    <property type="entry name" value="S45"/>
</dbReference>
<dbReference type="CDD" id="cd03747">
    <property type="entry name" value="Ntn_PGA_like"/>
    <property type="match status" value="1"/>
</dbReference>
<dbReference type="PANTHER" id="PTHR34218">
    <property type="entry name" value="PEPTIDASE S45 PENICILLIN AMIDASE"/>
    <property type="match status" value="1"/>
</dbReference>
<comment type="cofactor">
    <cofactor evidence="5">
        <name>Ca(2+)</name>
        <dbReference type="ChEBI" id="CHEBI:29108"/>
    </cofactor>
    <text evidence="5">Binds 1 Ca(2+) ion per dimer.</text>
</comment>
<evidence type="ECO:0000256" key="4">
    <source>
        <dbReference type="PIRSR" id="PIRSR001227-1"/>
    </source>
</evidence>
<evidence type="ECO:0000313" key="8">
    <source>
        <dbReference type="EMBL" id="UWZ83897.1"/>
    </source>
</evidence>
<feature type="binding site" evidence="5">
    <location>
        <position position="391"/>
    </location>
    <ligand>
        <name>Ca(2+)</name>
        <dbReference type="ChEBI" id="CHEBI:29108"/>
    </ligand>
</feature>
<accession>A0A9J7BN16</accession>
<keyword evidence="9" id="KW-1185">Reference proteome</keyword>
<keyword evidence="7" id="KW-1133">Transmembrane helix</keyword>
<keyword evidence="5" id="KW-0106">Calcium</keyword>
<reference evidence="8" key="1">
    <citation type="submission" date="2021-04" db="EMBL/GenBank/DDBJ databases">
        <title>Phylogenetic analysis of Acidobacteriaceae.</title>
        <authorList>
            <person name="Qiu L."/>
            <person name="Zhang Q."/>
        </authorList>
    </citation>
    <scope>NUCLEOTIDE SEQUENCE</scope>
    <source>
        <strain evidence="8">DSM 25168</strain>
    </source>
</reference>
<keyword evidence="7" id="KW-0812">Transmembrane</keyword>
<dbReference type="GO" id="GO:0016811">
    <property type="term" value="F:hydrolase activity, acting on carbon-nitrogen (but not peptide) bonds, in linear amides"/>
    <property type="evidence" value="ECO:0007669"/>
    <property type="project" value="InterPro"/>
</dbReference>
<dbReference type="GO" id="GO:0017000">
    <property type="term" value="P:antibiotic biosynthetic process"/>
    <property type="evidence" value="ECO:0007669"/>
    <property type="project" value="InterPro"/>
</dbReference>
<feature type="binding site" evidence="5">
    <location>
        <position position="394"/>
    </location>
    <ligand>
        <name>Ca(2+)</name>
        <dbReference type="ChEBI" id="CHEBI:29108"/>
    </ligand>
</feature>
<keyword evidence="2" id="KW-0378">Hydrolase</keyword>
<evidence type="ECO:0000256" key="3">
    <source>
        <dbReference type="ARBA" id="ARBA00023145"/>
    </source>
</evidence>
<dbReference type="Proteomes" id="UP001059380">
    <property type="component" value="Chromosome"/>
</dbReference>
<protein>
    <submittedName>
        <fullName evidence="8">Penicillin acylase family protein</fullName>
    </submittedName>
</protein>
<dbReference type="PANTHER" id="PTHR34218:SF4">
    <property type="entry name" value="ACYL-HOMOSERINE LACTONE ACYLASE QUIP"/>
    <property type="match status" value="1"/>
</dbReference>
<dbReference type="EMBL" id="CP093313">
    <property type="protein sequence ID" value="UWZ83897.1"/>
    <property type="molecule type" value="Genomic_DNA"/>
</dbReference>
<evidence type="ECO:0000256" key="1">
    <source>
        <dbReference type="ARBA" id="ARBA00006586"/>
    </source>
</evidence>
<dbReference type="SUPFAM" id="SSF56235">
    <property type="entry name" value="N-terminal nucleophile aminohydrolases (Ntn hydrolases)"/>
    <property type="match status" value="1"/>
</dbReference>
<sequence length="845" mass="93167">MARISAFESSPLEDSPVTPRRRRRWLRIVLVTLAVLVLLVLVLGVAGVMWLRSAAKAALPQLDGDVRVAGLSAPVTVRRDARGVPHIEAATQDDLFFAQGYVVAQDRLWQMDMYRRNANGELAEVLGSGLVAHDRAQRVLGFRKVAERMYAGLDAQDRRWLDDYAKGVNAFIAQHGDDLPAEFRLLMYKPKPWSGVDSMSVGTMMIDMLDAHWDTKLVREQIAAKLGSLPNGPQLEAQLYPVGSWRDHPPTGEMIDLTQPEVNTPPVTDDEDEDNTTAKAGTEGHGGQRGRGARDERVDVGALRGMLGLPDCSGCVSGSNNWVVSGTHTASGKPLLANDMHLVLTEPNIWYMADLKAPGYHAAGVALPGLPWIVAGHNEHVAWGFTALMGDVQDLYHERLDGKGNYQAADGTWKPLGVDHETIHVRGGKDVTVDVQSTGHGPLLNPLWPKVQREPVALKWTLYDASLNGLPLYAMNSAQNWSEFSTALGQWCWPTQNLVYADDQGHVAYHAVGRIPMRPAGLQGKPIAAGDGGHEWNGYIPFEGLPNAFDPPSGFLATANSRVTSEKSSYLLTLEWIDPYRAQRIYKSLQGRDKLTPKDMIAVQTDIYSEVDQELAHRFAYAIDHASKADDRLKKAADLMRSWDGKLTTDSAAASLVDQAKHALWPLILDPKLGELAADYRWAEENFAQEEIIMHGSGEWLPKEYKSWDDLLTEAVRRGMAKGKAPSDVTKWTYGSWHTMDIEHPLAGMLPFLNGFAGTGPQPMSGDPTTVKQIGRTLGPSQRFTMDWSNVDGSTENIVLGESSNPYSAHFRDQWNDWYNGTTFALPFSEAAVAGNTRHTLRLNP</sequence>
<dbReference type="PIRSF" id="PIRSF001227">
    <property type="entry name" value="Pen_acylase"/>
    <property type="match status" value="1"/>
</dbReference>
<evidence type="ECO:0000313" key="9">
    <source>
        <dbReference type="Proteomes" id="UP001059380"/>
    </source>
</evidence>
<keyword evidence="3" id="KW-0865">Zymogen</keyword>
<comment type="similarity">
    <text evidence="1">Belongs to the peptidase S45 family.</text>
</comment>